<organism evidence="1 2">
    <name type="scientific">Nonomuraea pusilla</name>
    <dbReference type="NCBI Taxonomy" id="46177"/>
    <lineage>
        <taxon>Bacteria</taxon>
        <taxon>Bacillati</taxon>
        <taxon>Actinomycetota</taxon>
        <taxon>Actinomycetes</taxon>
        <taxon>Streptosporangiales</taxon>
        <taxon>Streptosporangiaceae</taxon>
        <taxon>Nonomuraea</taxon>
    </lineage>
</organism>
<dbReference type="RefSeq" id="WP_055506901.1">
    <property type="nucleotide sequence ID" value="NZ_BBZG01000004.1"/>
</dbReference>
<sequence length="96" mass="10868">MLTSTSRVETDRAGRYLAQLCKHFARKVPAEWTDDHGTARFDWGTCVLRAHPDALTLHVEAADEESLDRVRHVVTDHLERFGARDGLRVTWSGQAP</sequence>
<proteinExistence type="predicted"/>
<dbReference type="InterPro" id="IPR014543">
    <property type="entry name" value="UCP028291"/>
</dbReference>
<dbReference type="Pfam" id="PF09981">
    <property type="entry name" value="DUF2218"/>
    <property type="match status" value="1"/>
</dbReference>
<dbReference type="STRING" id="46177.SAMN05660976_06941"/>
<gene>
    <name evidence="1" type="ORF">SAMN05660976_06941</name>
</gene>
<protein>
    <recommendedName>
        <fullName evidence="3">DUF2218 domain-containing protein</fullName>
    </recommendedName>
</protein>
<reference evidence="1 2" key="1">
    <citation type="submission" date="2016-10" db="EMBL/GenBank/DDBJ databases">
        <authorList>
            <person name="de Groot N.N."/>
        </authorList>
    </citation>
    <scope>NUCLEOTIDE SEQUENCE [LARGE SCALE GENOMIC DNA]</scope>
    <source>
        <strain evidence="1 2">DSM 43357</strain>
    </source>
</reference>
<dbReference type="OrthoDB" id="9806511at2"/>
<evidence type="ECO:0000313" key="1">
    <source>
        <dbReference type="EMBL" id="SEN15377.1"/>
    </source>
</evidence>
<name>A0A1H8E943_9ACTN</name>
<dbReference type="Proteomes" id="UP000198953">
    <property type="component" value="Unassembled WGS sequence"/>
</dbReference>
<accession>A0A1H8E943</accession>
<dbReference type="AlphaFoldDB" id="A0A1H8E943"/>
<evidence type="ECO:0008006" key="3">
    <source>
        <dbReference type="Google" id="ProtNLM"/>
    </source>
</evidence>
<dbReference type="PIRSF" id="PIRSF028291">
    <property type="entry name" value="UCP028291"/>
    <property type="match status" value="1"/>
</dbReference>
<dbReference type="EMBL" id="FOBF01000022">
    <property type="protein sequence ID" value="SEN15377.1"/>
    <property type="molecule type" value="Genomic_DNA"/>
</dbReference>
<keyword evidence="2" id="KW-1185">Reference proteome</keyword>
<evidence type="ECO:0000313" key="2">
    <source>
        <dbReference type="Proteomes" id="UP000198953"/>
    </source>
</evidence>
<dbReference type="Gene3D" id="3.30.310.50">
    <property type="entry name" value="Alpha-D-phosphohexomutase, C-terminal domain"/>
    <property type="match status" value="1"/>
</dbReference>